<evidence type="ECO:0000256" key="1">
    <source>
        <dbReference type="ARBA" id="ARBA00022536"/>
    </source>
</evidence>
<dbReference type="OMA" id="MIMAISK"/>
<feature type="region of interest" description="Disordered" evidence="2">
    <location>
        <begin position="711"/>
        <end position="743"/>
    </location>
</feature>
<feature type="chain" id="PRO_5040802906" evidence="4">
    <location>
        <begin position="21"/>
        <end position="743"/>
    </location>
</feature>
<evidence type="ECO:0000256" key="2">
    <source>
        <dbReference type="SAM" id="MobiDB-lite"/>
    </source>
</evidence>
<reference evidence="6" key="1">
    <citation type="submission" date="2025-08" db="UniProtKB">
        <authorList>
            <consortium name="RefSeq"/>
        </authorList>
    </citation>
    <scope>IDENTIFICATION</scope>
</reference>
<dbReference type="GeneID" id="106074796"/>
<dbReference type="GO" id="GO:0005044">
    <property type="term" value="F:scavenger receptor activity"/>
    <property type="evidence" value="ECO:0007669"/>
    <property type="project" value="InterPro"/>
</dbReference>
<feature type="transmembrane region" description="Helical" evidence="3">
    <location>
        <begin position="673"/>
        <end position="691"/>
    </location>
</feature>
<evidence type="ECO:0000256" key="3">
    <source>
        <dbReference type="SAM" id="Phobius"/>
    </source>
</evidence>
<protein>
    <submittedName>
        <fullName evidence="6">Uncharacterized protein LOC106074796 isoform X1</fullName>
    </submittedName>
</protein>
<dbReference type="PANTHER" id="PTHR24043">
    <property type="entry name" value="SCAVENGER RECEPTOR CLASS F"/>
    <property type="match status" value="1"/>
</dbReference>
<keyword evidence="1" id="KW-0245">EGF-like domain</keyword>
<keyword evidence="3" id="KW-0472">Membrane</keyword>
<keyword evidence="3" id="KW-1133">Transmembrane helix</keyword>
<dbReference type="Gene3D" id="2.60.120.260">
    <property type="entry name" value="Galactose-binding domain-like"/>
    <property type="match status" value="1"/>
</dbReference>
<dbReference type="OrthoDB" id="6043889at2759"/>
<evidence type="ECO:0000313" key="5">
    <source>
        <dbReference type="Proteomes" id="UP001165740"/>
    </source>
</evidence>
<dbReference type="AlphaFoldDB" id="A0A9W3ACU0"/>
<organism evidence="5 6">
    <name type="scientific">Biomphalaria glabrata</name>
    <name type="common">Bloodfluke planorb</name>
    <name type="synonym">Freshwater snail</name>
    <dbReference type="NCBI Taxonomy" id="6526"/>
    <lineage>
        <taxon>Eukaryota</taxon>
        <taxon>Metazoa</taxon>
        <taxon>Spiralia</taxon>
        <taxon>Lophotrochozoa</taxon>
        <taxon>Mollusca</taxon>
        <taxon>Gastropoda</taxon>
        <taxon>Heterobranchia</taxon>
        <taxon>Euthyneura</taxon>
        <taxon>Panpulmonata</taxon>
        <taxon>Hygrophila</taxon>
        <taxon>Lymnaeoidea</taxon>
        <taxon>Planorbidae</taxon>
        <taxon>Biomphalaria</taxon>
    </lineage>
</organism>
<gene>
    <name evidence="6" type="primary">LOC106074796</name>
</gene>
<keyword evidence="5" id="KW-1185">Reference proteome</keyword>
<feature type="signal peptide" evidence="4">
    <location>
        <begin position="1"/>
        <end position="20"/>
    </location>
</feature>
<dbReference type="Proteomes" id="UP001165740">
    <property type="component" value="Chromosome 5"/>
</dbReference>
<feature type="compositionally biased region" description="Low complexity" evidence="2">
    <location>
        <begin position="731"/>
        <end position="743"/>
    </location>
</feature>
<dbReference type="PANTHER" id="PTHR24043:SF8">
    <property type="entry name" value="EGF-LIKE DOMAIN-CONTAINING PROTEIN"/>
    <property type="match status" value="1"/>
</dbReference>
<sequence>MESCYLVFVELFVMLRLSSTKEFCKKMDESASCRFPCNCQLGECTLSGHCAKERTCSPPFFGELCQYIDRAYEATAPKFAIDFNKDTCNRDRSSRAIVFLFNTEIRFFFMEIDFAHFSSVPMSLLKFSVRINFNDNAEDTRESMKILEKTPHKVQYYCDSKISFTKLTLHGRGISHICSVYVSGGRNFAAFNRNISINQTNALAEVSQTRINGDILHSVDNDISTCFHADNQNSWEINFHIHFLLSRIIIHNYKGRELVDARLDNFTLSLLYERNNERKDLVVTEGNKDRYDLLFDAASVLQVTLRTPNDAIAFCEIEVLGDCPKDLSGPTCSHRCASDTCDTEGNRYLLSAEMPFVYRKMCANCLDCDDTTGLCGGDCNPGYKGSHCLEVCGYCSGDGICNKESGVCPNLCQIGYYGKNCNQNCSQCKDGYCNRETGDCQSGCEVKYTGLKCEEECPRCGGDGSCNQQDEKCLYGCPAGFRGDKCLFECGKCAGNGNCDQRTGICHDFCKPGYWTPDCTKTCGQCNKQKCNISDGRCLHGCLKGFKGDTCKINCKNCLQSLCDDSGHCIMGCFMGFAGEDCETACQNCNKTNFSCNRTNFLCLYGCDTGFFGNDCHSPCGKCAGDGTCHRLTGTCYDGCIAGYKGFNCKDQGKVNPSEFTVIDEIDPIDTTTVYYGMFVAFICLFVWYTLCCDGCLKNCQEANEVKDRSAAQQNREARKKQNISQDSKISDTSATSRSSSSD</sequence>
<accession>A0A9W3ACU0</accession>
<evidence type="ECO:0000313" key="6">
    <source>
        <dbReference type="RefSeq" id="XP_055884960.1"/>
    </source>
</evidence>
<proteinExistence type="predicted"/>
<dbReference type="InterPro" id="IPR042635">
    <property type="entry name" value="MEGF10/SREC1/2-like"/>
</dbReference>
<evidence type="ECO:0000256" key="4">
    <source>
        <dbReference type="SAM" id="SignalP"/>
    </source>
</evidence>
<keyword evidence="4" id="KW-0732">Signal</keyword>
<dbReference type="RefSeq" id="XP_055884960.1">
    <property type="nucleotide sequence ID" value="XM_056028985.1"/>
</dbReference>
<keyword evidence="3" id="KW-0812">Transmembrane</keyword>
<name>A0A9W3ACU0_BIOGL</name>